<keyword evidence="3" id="KW-1185">Reference proteome</keyword>
<keyword evidence="1" id="KW-0732">Signal</keyword>
<evidence type="ECO:0000313" key="2">
    <source>
        <dbReference type="EMBL" id="AEV33408.1"/>
    </source>
</evidence>
<dbReference type="PROSITE" id="PS51257">
    <property type="entry name" value="PROKAR_LIPOPROTEIN"/>
    <property type="match status" value="1"/>
</dbReference>
<name>G8R743_OWEHD</name>
<proteinExistence type="predicted"/>
<accession>G8R743</accession>
<feature type="chain" id="PRO_5003514404" description="Lipoprotein" evidence="1">
    <location>
        <begin position="23"/>
        <end position="305"/>
    </location>
</feature>
<dbReference type="Proteomes" id="UP000005631">
    <property type="component" value="Chromosome"/>
</dbReference>
<protein>
    <recommendedName>
        <fullName evidence="4">Lipoprotein</fullName>
    </recommendedName>
</protein>
<dbReference type="eggNOG" id="ENOG5030Y5X">
    <property type="taxonomic scope" value="Bacteria"/>
</dbReference>
<evidence type="ECO:0008006" key="4">
    <source>
        <dbReference type="Google" id="ProtNLM"/>
    </source>
</evidence>
<gene>
    <name evidence="2" type="ordered locus">Oweho_2438</name>
</gene>
<evidence type="ECO:0000313" key="3">
    <source>
        <dbReference type="Proteomes" id="UP000005631"/>
    </source>
</evidence>
<dbReference type="HOGENOM" id="CLU_911668_0_0_10"/>
<feature type="signal peptide" evidence="1">
    <location>
        <begin position="1"/>
        <end position="22"/>
    </location>
</feature>
<evidence type="ECO:0000256" key="1">
    <source>
        <dbReference type="SAM" id="SignalP"/>
    </source>
</evidence>
<reference evidence="2 3" key="1">
    <citation type="journal article" date="2012" name="Stand. Genomic Sci.">
        <title>Genome sequence of the orange-pigmented seawater bacterium Owenweeksia hongkongensis type strain (UST20020801(T)).</title>
        <authorList>
            <person name="Riedel T."/>
            <person name="Held B."/>
            <person name="Nolan M."/>
            <person name="Lucas S."/>
            <person name="Lapidus A."/>
            <person name="Tice H."/>
            <person name="Del Rio T.G."/>
            <person name="Cheng J.F."/>
            <person name="Han C."/>
            <person name="Tapia R."/>
            <person name="Goodwin L.A."/>
            <person name="Pitluck S."/>
            <person name="Liolios K."/>
            <person name="Mavromatis K."/>
            <person name="Pagani I."/>
            <person name="Ivanova N."/>
            <person name="Mikhailova N."/>
            <person name="Pati A."/>
            <person name="Chen A."/>
            <person name="Palaniappan K."/>
            <person name="Rohde M."/>
            <person name="Tindall B.J."/>
            <person name="Detter J.C."/>
            <person name="Goker M."/>
            <person name="Woyke T."/>
            <person name="Bristow J."/>
            <person name="Eisen J.A."/>
            <person name="Markowitz V."/>
            <person name="Hugenholtz P."/>
            <person name="Klenk H.P."/>
            <person name="Kyrpides N.C."/>
        </authorList>
    </citation>
    <scope>NUCLEOTIDE SEQUENCE</scope>
    <source>
        <strain evidence="3">DSM 17368 / JCM 12287 / NRRL B-23963</strain>
    </source>
</reference>
<dbReference type="EMBL" id="CP003156">
    <property type="protein sequence ID" value="AEV33408.1"/>
    <property type="molecule type" value="Genomic_DNA"/>
</dbReference>
<dbReference type="RefSeq" id="WP_014202757.1">
    <property type="nucleotide sequence ID" value="NC_016599.1"/>
</dbReference>
<organism evidence="2 3">
    <name type="scientific">Owenweeksia hongkongensis (strain DSM 17368 / CIP 108786 / JCM 12287 / NRRL B-23963 / UST20020801)</name>
    <dbReference type="NCBI Taxonomy" id="926562"/>
    <lineage>
        <taxon>Bacteria</taxon>
        <taxon>Pseudomonadati</taxon>
        <taxon>Bacteroidota</taxon>
        <taxon>Flavobacteriia</taxon>
        <taxon>Flavobacteriales</taxon>
        <taxon>Owenweeksiaceae</taxon>
        <taxon>Owenweeksia</taxon>
    </lineage>
</organism>
<dbReference type="OrthoDB" id="2355173at2"/>
<dbReference type="KEGG" id="oho:Oweho_2438"/>
<dbReference type="SUPFAM" id="SSF55961">
    <property type="entry name" value="Bet v1-like"/>
    <property type="match status" value="1"/>
</dbReference>
<sequence length="305" mass="34339">MKKGKIMLSLLIVSCGFITACAQQDKANQPEQATDAELQTVEQTNASIHPYGGWYCPDNLRGFPPVNVVDLAKIPVVNGRMPTKDETRNGTSLMYFDPAEYPTAKPVDITLPKLAHYYSPQTRQTELVIVIQAVIVDTDTVVGFRYLNGGNGTSWYNEVDFLTDKEAAEIGSTPFVFLEAEINASKEKIWEAFTKTEYAQSLGKRFGEEAFFNAPWTNGSRVKLNLDVPGEKAHGYVMTLFGNLYLQIDYDMNGRHTVEKLLVMDTEDGNSKLQFVFGPYIDDYGSQEIRWQQWLEEVKTLSEAQ</sequence>
<dbReference type="AlphaFoldDB" id="G8R743"/>